<keyword evidence="1" id="KW-1133">Transmembrane helix</keyword>
<keyword evidence="1" id="KW-0472">Membrane</keyword>
<dbReference type="Proteomes" id="UP001630127">
    <property type="component" value="Unassembled WGS sequence"/>
</dbReference>
<protein>
    <submittedName>
        <fullName evidence="2">Uncharacterized protein</fullName>
    </submittedName>
</protein>
<evidence type="ECO:0000313" key="2">
    <source>
        <dbReference type="EMBL" id="KAL3538248.1"/>
    </source>
</evidence>
<name>A0ABD3B4P7_9GENT</name>
<dbReference type="EMBL" id="JBJUIK010000001">
    <property type="protein sequence ID" value="KAL3538248.1"/>
    <property type="molecule type" value="Genomic_DNA"/>
</dbReference>
<sequence>NVGDQYMVLRMLPGMKWLNVKGGCSRPSGSCSSKSHACEANQAFISHPVSATGTVSLLGFLLPLIYFWDRGRLSVICRKNLPLHSTV</sequence>
<proteinExistence type="predicted"/>
<accession>A0ABD3B4P7</accession>
<evidence type="ECO:0000256" key="1">
    <source>
        <dbReference type="SAM" id="Phobius"/>
    </source>
</evidence>
<feature type="transmembrane region" description="Helical" evidence="1">
    <location>
        <begin position="49"/>
        <end position="68"/>
    </location>
</feature>
<keyword evidence="1" id="KW-0812">Transmembrane</keyword>
<reference evidence="2 3" key="1">
    <citation type="submission" date="2024-11" db="EMBL/GenBank/DDBJ databases">
        <title>A near-complete genome assembly of Cinchona calisaya.</title>
        <authorList>
            <person name="Lian D.C."/>
            <person name="Zhao X.W."/>
            <person name="Wei L."/>
        </authorList>
    </citation>
    <scope>NUCLEOTIDE SEQUENCE [LARGE SCALE GENOMIC DNA]</scope>
    <source>
        <tissue evidence="2">Nenye</tissue>
    </source>
</reference>
<comment type="caution">
    <text evidence="2">The sequence shown here is derived from an EMBL/GenBank/DDBJ whole genome shotgun (WGS) entry which is preliminary data.</text>
</comment>
<keyword evidence="3" id="KW-1185">Reference proteome</keyword>
<evidence type="ECO:0000313" key="3">
    <source>
        <dbReference type="Proteomes" id="UP001630127"/>
    </source>
</evidence>
<dbReference type="AlphaFoldDB" id="A0ABD3B4P7"/>
<gene>
    <name evidence="2" type="ORF">ACH5RR_001614</name>
</gene>
<organism evidence="2 3">
    <name type="scientific">Cinchona calisaya</name>
    <dbReference type="NCBI Taxonomy" id="153742"/>
    <lineage>
        <taxon>Eukaryota</taxon>
        <taxon>Viridiplantae</taxon>
        <taxon>Streptophyta</taxon>
        <taxon>Embryophyta</taxon>
        <taxon>Tracheophyta</taxon>
        <taxon>Spermatophyta</taxon>
        <taxon>Magnoliopsida</taxon>
        <taxon>eudicotyledons</taxon>
        <taxon>Gunneridae</taxon>
        <taxon>Pentapetalae</taxon>
        <taxon>asterids</taxon>
        <taxon>lamiids</taxon>
        <taxon>Gentianales</taxon>
        <taxon>Rubiaceae</taxon>
        <taxon>Cinchonoideae</taxon>
        <taxon>Cinchoneae</taxon>
        <taxon>Cinchona</taxon>
    </lineage>
</organism>
<feature type="non-terminal residue" evidence="2">
    <location>
        <position position="1"/>
    </location>
</feature>